<dbReference type="EMBL" id="BMKG01000011">
    <property type="protein sequence ID" value="GGC04814.1"/>
    <property type="molecule type" value="Genomic_DNA"/>
</dbReference>
<reference evidence="3" key="4">
    <citation type="submission" date="2024-05" db="EMBL/GenBank/DDBJ databases">
        <authorList>
            <person name="Sun Q."/>
            <person name="Zhou Y."/>
        </authorList>
    </citation>
    <scope>NUCLEOTIDE SEQUENCE</scope>
    <source>
        <strain evidence="3">CGMCC 1.15931</strain>
    </source>
</reference>
<dbReference type="EMBL" id="WNKZ01000004">
    <property type="protein sequence ID" value="MTV51640.1"/>
    <property type="molecule type" value="Genomic_DNA"/>
</dbReference>
<name>A0A6I3SRA8_9BURK</name>
<keyword evidence="6" id="KW-1185">Reference proteome</keyword>
<evidence type="ECO:0000313" key="4">
    <source>
        <dbReference type="EMBL" id="MTV51640.1"/>
    </source>
</evidence>
<dbReference type="PANTHER" id="PTHR43681:SF1">
    <property type="entry name" value="SARCALUMENIN"/>
    <property type="match status" value="1"/>
</dbReference>
<dbReference type="Proteomes" id="UP000430634">
    <property type="component" value="Unassembled WGS sequence"/>
</dbReference>
<dbReference type="InterPro" id="IPR045063">
    <property type="entry name" value="Dynamin_N"/>
</dbReference>
<gene>
    <name evidence="3" type="ORF">GCM10011572_28340</name>
    <name evidence="4" type="ORF">GM672_02715</name>
</gene>
<dbReference type="Pfam" id="PF00350">
    <property type="entry name" value="Dynamin_N"/>
    <property type="match status" value="1"/>
</dbReference>
<feature type="coiled-coil region" evidence="1">
    <location>
        <begin position="589"/>
        <end position="616"/>
    </location>
</feature>
<comment type="caution">
    <text evidence="4">The sequence shown here is derived from an EMBL/GenBank/DDBJ whole genome shotgun (WGS) entry which is preliminary data.</text>
</comment>
<dbReference type="InterPro" id="IPR051943">
    <property type="entry name" value="TRAFAC_Dynamin-like_GTPase"/>
</dbReference>
<dbReference type="InterPro" id="IPR027417">
    <property type="entry name" value="P-loop_NTPase"/>
</dbReference>
<dbReference type="RefSeq" id="WP_155468983.1">
    <property type="nucleotide sequence ID" value="NZ_BMKG01000011.1"/>
</dbReference>
<dbReference type="AlphaFoldDB" id="A0A6I3SRA8"/>
<organism evidence="4 5">
    <name type="scientific">Pseudoduganella buxea</name>
    <dbReference type="NCBI Taxonomy" id="1949069"/>
    <lineage>
        <taxon>Bacteria</taxon>
        <taxon>Pseudomonadati</taxon>
        <taxon>Pseudomonadota</taxon>
        <taxon>Betaproteobacteria</taxon>
        <taxon>Burkholderiales</taxon>
        <taxon>Oxalobacteraceae</taxon>
        <taxon>Telluria group</taxon>
        <taxon>Pseudoduganella</taxon>
    </lineage>
</organism>
<dbReference type="SUPFAM" id="SSF52540">
    <property type="entry name" value="P-loop containing nucleoside triphosphate hydrolases"/>
    <property type="match status" value="1"/>
</dbReference>
<sequence>MVRDLEQYSAWRQGVVAALQDYRAWVTAAGLIDGATEQRIAATLARLADDKLSVAFVAEFSRGKSELINAIFFADYGQRILPSAAGRTTMCPTELSYDPAQPPSIRLLPIETRATNLSTSDYRDDTRAWTVLPLNVDAADEMHEVLRQVSQTTHVPIDEAQRYGLYDPDDPDLPVTLNEAGQVEISRWRHAIINFPHPLLRQGLVILDTPGLNAIGTEPELTLNLIPQAHAVLFILAADTGVTKSDIEVWREHIGAGAGRLVVLNKIDGMWDALRSEEEVEGEIVRQQEHVAHLLGVASRQVFPVSAHKALVAKITDDADLLARSRIGELEAALFQELIPAKKDIVRRRLADDLQSLNGAQQALLAARMRGIAEQLHELRSLRGKNQNVISHMMRRVDAEKKEFDASLFRLQATRAVFTRLSTELYGTLGMDVLRDHVLQVREAMGRSRFSTGMRDGVRLFFDSVQAELEASERKVVEIRDMMEVMYRKFSGEHGLSIALPAPFSLAKYRSEISEVEAIYQKQFGTATLLMTSRVVLIERFFDTIASQVKRCFKAANADAEGWLKVIMAPLEAQIRQHKEQLKHRQASIQRIHDAADSLEQKIEAFEAGQATLEQQKARLAELAGAIGAAIDAERIAIAA</sequence>
<feature type="domain" description="Dynamin N-terminal" evidence="2">
    <location>
        <begin position="54"/>
        <end position="264"/>
    </location>
</feature>
<dbReference type="PANTHER" id="PTHR43681">
    <property type="entry name" value="TRANSMEMBRANE GTPASE FZO"/>
    <property type="match status" value="1"/>
</dbReference>
<dbReference type="OrthoDB" id="5295100at2"/>
<protein>
    <submittedName>
        <fullName evidence="4">GTPase</fullName>
    </submittedName>
</protein>
<accession>A0A6I3SRA8</accession>
<reference evidence="3" key="1">
    <citation type="journal article" date="2014" name="Int. J. Syst. Evol. Microbiol.">
        <title>Complete genome of a new Firmicutes species belonging to the dominant human colonic microbiota ('Ruminococcus bicirculans') reveals two chromosomes and a selective capacity to utilize plant glucans.</title>
        <authorList>
            <consortium name="NISC Comparative Sequencing Program"/>
            <person name="Wegmann U."/>
            <person name="Louis P."/>
            <person name="Goesmann A."/>
            <person name="Henrissat B."/>
            <person name="Duncan S.H."/>
            <person name="Flint H.J."/>
        </authorList>
    </citation>
    <scope>NUCLEOTIDE SEQUENCE</scope>
    <source>
        <strain evidence="3">CGMCC 1.15931</strain>
    </source>
</reference>
<evidence type="ECO:0000259" key="2">
    <source>
        <dbReference type="Pfam" id="PF00350"/>
    </source>
</evidence>
<evidence type="ECO:0000313" key="5">
    <source>
        <dbReference type="Proteomes" id="UP000430634"/>
    </source>
</evidence>
<dbReference type="Proteomes" id="UP000622638">
    <property type="component" value="Unassembled WGS sequence"/>
</dbReference>
<evidence type="ECO:0000313" key="6">
    <source>
        <dbReference type="Proteomes" id="UP000622638"/>
    </source>
</evidence>
<keyword evidence="1" id="KW-0175">Coiled coil</keyword>
<reference evidence="4 5" key="3">
    <citation type="submission" date="2019-11" db="EMBL/GenBank/DDBJ databases">
        <title>Type strains purchased from KCTC, JCM and DSMZ.</title>
        <authorList>
            <person name="Lu H."/>
        </authorList>
    </citation>
    <scope>NUCLEOTIDE SEQUENCE [LARGE SCALE GENOMIC DNA]</scope>
    <source>
        <strain evidence="4 5">KCTC 52429</strain>
    </source>
</reference>
<evidence type="ECO:0000256" key="1">
    <source>
        <dbReference type="SAM" id="Coils"/>
    </source>
</evidence>
<dbReference type="Gene3D" id="3.40.50.300">
    <property type="entry name" value="P-loop containing nucleotide triphosphate hydrolases"/>
    <property type="match status" value="1"/>
</dbReference>
<proteinExistence type="predicted"/>
<evidence type="ECO:0000313" key="3">
    <source>
        <dbReference type="EMBL" id="GGC04814.1"/>
    </source>
</evidence>
<reference evidence="6" key="2">
    <citation type="journal article" date="2019" name="Int. J. Syst. Evol. Microbiol.">
        <title>The Global Catalogue of Microorganisms (GCM) 10K type strain sequencing project: providing services to taxonomists for standard genome sequencing and annotation.</title>
        <authorList>
            <consortium name="The Broad Institute Genomics Platform"/>
            <consortium name="The Broad Institute Genome Sequencing Center for Infectious Disease"/>
            <person name="Wu L."/>
            <person name="Ma J."/>
        </authorList>
    </citation>
    <scope>NUCLEOTIDE SEQUENCE [LARGE SCALE GENOMIC DNA]</scope>
    <source>
        <strain evidence="6">CGMCC 1.15931</strain>
    </source>
</reference>